<sequence>MDLPDPARSRAVLIGVDHYDHLDDLPAVRNNVRHLAELLMAPDLWGLPLEQCAVLENPPSTDAVLDVAVSSSSGRRRRSDVRKAPAGVAVVAEQPQLRSAQGGHRR</sequence>
<gene>
    <name evidence="2" type="ORF">RNB18_20735</name>
</gene>
<comment type="caution">
    <text evidence="2">The sequence shown here is derived from an EMBL/GenBank/DDBJ whole genome shotgun (WGS) entry which is preliminary data.</text>
</comment>
<evidence type="ECO:0000256" key="1">
    <source>
        <dbReference type="SAM" id="MobiDB-lite"/>
    </source>
</evidence>
<protein>
    <submittedName>
        <fullName evidence="2">Uncharacterized protein</fullName>
    </submittedName>
</protein>
<feature type="region of interest" description="Disordered" evidence="1">
    <location>
        <begin position="68"/>
        <end position="106"/>
    </location>
</feature>
<accession>A0ABU2VAL5</accession>
<evidence type="ECO:0000313" key="3">
    <source>
        <dbReference type="Proteomes" id="UP001183824"/>
    </source>
</evidence>
<dbReference type="Proteomes" id="UP001183824">
    <property type="component" value="Unassembled WGS sequence"/>
</dbReference>
<dbReference type="EMBL" id="JAVREZ010000006">
    <property type="protein sequence ID" value="MDT0482601.1"/>
    <property type="molecule type" value="Genomic_DNA"/>
</dbReference>
<name>A0ABU2VAL5_9ACTN</name>
<keyword evidence="3" id="KW-1185">Reference proteome</keyword>
<reference evidence="3" key="1">
    <citation type="submission" date="2023-07" db="EMBL/GenBank/DDBJ databases">
        <title>30 novel species of actinomycetes from the DSMZ collection.</title>
        <authorList>
            <person name="Nouioui I."/>
        </authorList>
    </citation>
    <scope>NUCLEOTIDE SEQUENCE [LARGE SCALE GENOMIC DNA]</scope>
    <source>
        <strain evidence="3">DSM 41640</strain>
    </source>
</reference>
<proteinExistence type="predicted"/>
<organism evidence="2 3">
    <name type="scientific">Streptomyces doebereineriae</name>
    <dbReference type="NCBI Taxonomy" id="3075528"/>
    <lineage>
        <taxon>Bacteria</taxon>
        <taxon>Bacillati</taxon>
        <taxon>Actinomycetota</taxon>
        <taxon>Actinomycetes</taxon>
        <taxon>Kitasatosporales</taxon>
        <taxon>Streptomycetaceae</taxon>
        <taxon>Streptomyces</taxon>
    </lineage>
</organism>
<dbReference type="RefSeq" id="WP_311715570.1">
    <property type="nucleotide sequence ID" value="NZ_JAVREZ010000006.1"/>
</dbReference>
<evidence type="ECO:0000313" key="2">
    <source>
        <dbReference type="EMBL" id="MDT0482601.1"/>
    </source>
</evidence>